<evidence type="ECO:0000313" key="5">
    <source>
        <dbReference type="EMBL" id="KXL53228.1"/>
    </source>
</evidence>
<dbReference type="PANTHER" id="PTHR43432">
    <property type="entry name" value="SLR0285 PROTEIN"/>
    <property type="match status" value="1"/>
</dbReference>
<sequence length="294" mass="33527">MEWIPAKTLLSGYVESNPWFGVNYNMNIYKGCNHGCIYCDSRSACYGVAHFDQVRAKENVLALLERELKSKRRTGVVGLGSMSDPYNPFEKQYRLTRGALERINHYGYGVAIATKSSLIERDIDLLKEISRHSPVLVKITITTADDALCRKIEPNVSLSSQRLGIIKKLSQEGIFVGILCMPVLPFIGDTAKNMGKMIALAHENGGKFIYPKFGVTLRENQREWYYDRLDQLFPSLKEAYIKTFGNSYECISPNAKALWHLFKEDCNRYGLLYKMDDIIMAYKTPSQGVQLSWF</sequence>
<dbReference type="SFLD" id="SFLDS00029">
    <property type="entry name" value="Radical_SAM"/>
    <property type="match status" value="1"/>
</dbReference>
<dbReference type="GO" id="GO:0051536">
    <property type="term" value="F:iron-sulfur cluster binding"/>
    <property type="evidence" value="ECO:0007669"/>
    <property type="project" value="UniProtKB-KW"/>
</dbReference>
<dbReference type="Proteomes" id="UP000070539">
    <property type="component" value="Unassembled WGS sequence"/>
</dbReference>
<dbReference type="GO" id="GO:0046872">
    <property type="term" value="F:metal ion binding"/>
    <property type="evidence" value="ECO:0007669"/>
    <property type="project" value="UniProtKB-KW"/>
</dbReference>
<keyword evidence="6" id="KW-1185">Reference proteome</keyword>
<dbReference type="CDD" id="cd01335">
    <property type="entry name" value="Radical_SAM"/>
    <property type="match status" value="1"/>
</dbReference>
<comment type="caution">
    <text evidence="5">The sequence shown here is derived from an EMBL/GenBank/DDBJ whole genome shotgun (WGS) entry which is preliminary data.</text>
</comment>
<dbReference type="RefSeq" id="WP_066085993.1">
    <property type="nucleotide sequence ID" value="NZ_LRVM01000003.1"/>
</dbReference>
<dbReference type="InterPro" id="IPR058240">
    <property type="entry name" value="rSAM_sf"/>
</dbReference>
<evidence type="ECO:0000256" key="2">
    <source>
        <dbReference type="ARBA" id="ARBA00023004"/>
    </source>
</evidence>
<dbReference type="InterPro" id="IPR007197">
    <property type="entry name" value="rSAM"/>
</dbReference>
<dbReference type="OrthoDB" id="9785699at2"/>
<dbReference type="InterPro" id="IPR040086">
    <property type="entry name" value="MJ0683-like"/>
</dbReference>
<dbReference type="SUPFAM" id="SSF102114">
    <property type="entry name" value="Radical SAM enzymes"/>
    <property type="match status" value="1"/>
</dbReference>
<dbReference type="Gene3D" id="3.80.30.30">
    <property type="match status" value="1"/>
</dbReference>
<evidence type="ECO:0000259" key="4">
    <source>
        <dbReference type="SMART" id="SM00729"/>
    </source>
</evidence>
<dbReference type="AlphaFoldDB" id="A0A136WFA2"/>
<dbReference type="Pfam" id="PF04055">
    <property type="entry name" value="Radical_SAM"/>
    <property type="match status" value="1"/>
</dbReference>
<reference evidence="5 6" key="1">
    <citation type="submission" date="2016-01" db="EMBL/GenBank/DDBJ databases">
        <title>Genome sequence of Clostridium neopropionicum X4, DSM-3847.</title>
        <authorList>
            <person name="Poehlein A."/>
            <person name="Beck M.H."/>
            <person name="Bengelsdorf F.R."/>
            <person name="Daniel R."/>
            <person name="Duerre P."/>
        </authorList>
    </citation>
    <scope>NUCLEOTIDE SEQUENCE [LARGE SCALE GENOMIC DNA]</scope>
    <source>
        <strain evidence="5 6">DSM-3847</strain>
    </source>
</reference>
<dbReference type="PANTHER" id="PTHR43432:SF5">
    <property type="entry name" value="ELP3_MIAA_NIFB-LIKE RADICAL SAM CORE DOMAIN-CONTAINING PROTEIN"/>
    <property type="match status" value="1"/>
</dbReference>
<dbReference type="PATRIC" id="fig|36847.3.peg.1391"/>
<organism evidence="5 6">
    <name type="scientific">Anaerotignum neopropionicum</name>
    <dbReference type="NCBI Taxonomy" id="36847"/>
    <lineage>
        <taxon>Bacteria</taxon>
        <taxon>Bacillati</taxon>
        <taxon>Bacillota</taxon>
        <taxon>Clostridia</taxon>
        <taxon>Lachnospirales</taxon>
        <taxon>Anaerotignaceae</taxon>
        <taxon>Anaerotignum</taxon>
    </lineage>
</organism>
<dbReference type="SFLD" id="SFLDG01084">
    <property type="entry name" value="Uncharacterised_Radical_SAM_Su"/>
    <property type="match status" value="1"/>
</dbReference>
<dbReference type="GO" id="GO:0003824">
    <property type="term" value="F:catalytic activity"/>
    <property type="evidence" value="ECO:0007669"/>
    <property type="project" value="InterPro"/>
</dbReference>
<keyword evidence="2" id="KW-0408">Iron</keyword>
<evidence type="ECO:0000256" key="1">
    <source>
        <dbReference type="ARBA" id="ARBA00022723"/>
    </source>
</evidence>
<dbReference type="EMBL" id="LRVM01000003">
    <property type="protein sequence ID" value="KXL53228.1"/>
    <property type="molecule type" value="Genomic_DNA"/>
</dbReference>
<keyword evidence="3" id="KW-0411">Iron-sulfur</keyword>
<dbReference type="SMART" id="SM00729">
    <property type="entry name" value="Elp3"/>
    <property type="match status" value="1"/>
</dbReference>
<evidence type="ECO:0000256" key="3">
    <source>
        <dbReference type="ARBA" id="ARBA00023014"/>
    </source>
</evidence>
<dbReference type="STRING" id="36847.CLNEO_11990"/>
<name>A0A136WFA2_9FIRM</name>
<proteinExistence type="predicted"/>
<protein>
    <submittedName>
        <fullName evidence="5">Radical SAM superfamily protein</fullName>
    </submittedName>
</protein>
<feature type="domain" description="Elp3/MiaA/NifB-like radical SAM core" evidence="4">
    <location>
        <begin position="22"/>
        <end position="234"/>
    </location>
</feature>
<dbReference type="InterPro" id="IPR006638">
    <property type="entry name" value="Elp3/MiaA/NifB-like_rSAM"/>
</dbReference>
<accession>A0A136WFA2</accession>
<keyword evidence="1" id="KW-0479">Metal-binding</keyword>
<gene>
    <name evidence="5" type="ORF">CLNEO_11990</name>
</gene>
<evidence type="ECO:0000313" key="6">
    <source>
        <dbReference type="Proteomes" id="UP000070539"/>
    </source>
</evidence>